<feature type="transmembrane region" description="Helical" evidence="1">
    <location>
        <begin position="187"/>
        <end position="204"/>
    </location>
</feature>
<proteinExistence type="predicted"/>
<dbReference type="RefSeq" id="WP_155346246.1">
    <property type="nucleotide sequence ID" value="NZ_BLAF01000022.1"/>
</dbReference>
<dbReference type="Proteomes" id="UP000377595">
    <property type="component" value="Unassembled WGS sequence"/>
</dbReference>
<feature type="transmembrane region" description="Helical" evidence="1">
    <location>
        <begin position="131"/>
        <end position="159"/>
    </location>
</feature>
<keyword evidence="1" id="KW-0812">Transmembrane</keyword>
<name>A0A5M3XM94_9ACTN</name>
<keyword evidence="3" id="KW-1185">Reference proteome</keyword>
<keyword evidence="1" id="KW-0472">Membrane</keyword>
<dbReference type="EMBL" id="BLAF01000022">
    <property type="protein sequence ID" value="GES21239.1"/>
    <property type="molecule type" value="Genomic_DNA"/>
</dbReference>
<evidence type="ECO:0000313" key="2">
    <source>
        <dbReference type="EMBL" id="GES21239.1"/>
    </source>
</evidence>
<sequence length="226" mass="24338">MLDRLQRGAGHCTEGVGIVALACRSRHVGFHVMAMLLVSATCVIWGQNTLLLPGGNETLPLAILMPVPYACIVASMIRSSMHSFENTASLSIARLDFYVITLALVLTLLLAVGSLALGGTLGLAPLVVRNIVFWSGVGFTSAALVGRSLGWVLPILLLVPLYESGRADSDGQIPLWAIARHPADSPWSWFVTALVVAAGVIMIGRSSAWRRSRFSRFPLFIAMRRD</sequence>
<dbReference type="AlphaFoldDB" id="A0A5M3XM94"/>
<gene>
    <name evidence="2" type="ORF">Aple_041350</name>
</gene>
<evidence type="ECO:0000313" key="3">
    <source>
        <dbReference type="Proteomes" id="UP000377595"/>
    </source>
</evidence>
<keyword evidence="1" id="KW-1133">Transmembrane helix</keyword>
<accession>A0A5M3XM94</accession>
<feature type="transmembrane region" description="Helical" evidence="1">
    <location>
        <begin position="58"/>
        <end position="77"/>
    </location>
</feature>
<feature type="transmembrane region" description="Helical" evidence="1">
    <location>
        <begin position="97"/>
        <end position="124"/>
    </location>
</feature>
<dbReference type="OrthoDB" id="3542427at2"/>
<feature type="transmembrane region" description="Helical" evidence="1">
    <location>
        <begin position="28"/>
        <end position="46"/>
    </location>
</feature>
<reference evidence="2 3" key="1">
    <citation type="submission" date="2019-10" db="EMBL/GenBank/DDBJ databases">
        <title>Whole genome shotgun sequence of Acrocarpospora pleiomorpha NBRC 16267.</title>
        <authorList>
            <person name="Ichikawa N."/>
            <person name="Kimura A."/>
            <person name="Kitahashi Y."/>
            <person name="Komaki H."/>
            <person name="Oguchi A."/>
        </authorList>
    </citation>
    <scope>NUCLEOTIDE SEQUENCE [LARGE SCALE GENOMIC DNA]</scope>
    <source>
        <strain evidence="2 3">NBRC 16267</strain>
    </source>
</reference>
<protein>
    <submittedName>
        <fullName evidence="2">Uncharacterized protein</fullName>
    </submittedName>
</protein>
<evidence type="ECO:0000256" key="1">
    <source>
        <dbReference type="SAM" id="Phobius"/>
    </source>
</evidence>
<comment type="caution">
    <text evidence="2">The sequence shown here is derived from an EMBL/GenBank/DDBJ whole genome shotgun (WGS) entry which is preliminary data.</text>
</comment>
<organism evidence="2 3">
    <name type="scientific">Acrocarpospora pleiomorpha</name>
    <dbReference type="NCBI Taxonomy" id="90975"/>
    <lineage>
        <taxon>Bacteria</taxon>
        <taxon>Bacillati</taxon>
        <taxon>Actinomycetota</taxon>
        <taxon>Actinomycetes</taxon>
        <taxon>Streptosporangiales</taxon>
        <taxon>Streptosporangiaceae</taxon>
        <taxon>Acrocarpospora</taxon>
    </lineage>
</organism>